<dbReference type="Proteomes" id="UP001165060">
    <property type="component" value="Unassembled WGS sequence"/>
</dbReference>
<comment type="caution">
    <text evidence="2">The sequence shown here is derived from an EMBL/GenBank/DDBJ whole genome shotgun (WGS) entry which is preliminary data.</text>
</comment>
<dbReference type="PROSITE" id="PS51269">
    <property type="entry name" value="COMM"/>
    <property type="match status" value="1"/>
</dbReference>
<dbReference type="PANTHER" id="PTHR16231">
    <property type="entry name" value="COMM DOMAIN-CONTAINING PROTEIN 4-8 FAMILY MEMBER"/>
    <property type="match status" value="1"/>
</dbReference>
<dbReference type="InterPro" id="IPR017920">
    <property type="entry name" value="COMM"/>
</dbReference>
<evidence type="ECO:0000259" key="1">
    <source>
        <dbReference type="PROSITE" id="PS51269"/>
    </source>
</evidence>
<proteinExistence type="predicted"/>
<gene>
    <name evidence="2" type="ORF">TeGR_g3822</name>
</gene>
<dbReference type="InterPro" id="IPR047155">
    <property type="entry name" value="COMMD4/6/7/8"/>
</dbReference>
<sequence>MRFAIFSDAPPPDWLIVSMASLSSLTSLRMTTLTKAVIAHLLSTTPSSPPTASIPLPSSLSSLSPAEAKAVVSSISFLTCSILRGDPSTGSVSAETVVGELRQLGLQKDLAEAFSRKFEENREALSKWNELTMSYRASRLGEVNWKVFHEVASGSWSSEPAPAPEEPSPDASPLSVFLSLTVERHKQADTVLAMNMNLEQFDTLKMELESVRATMDQLE</sequence>
<name>A0ABQ6M7P3_9STRA</name>
<feature type="domain" description="COMM" evidence="1">
    <location>
        <begin position="139"/>
        <end position="219"/>
    </location>
</feature>
<protein>
    <recommendedName>
        <fullName evidence="1">COMM domain-containing protein</fullName>
    </recommendedName>
</protein>
<organism evidence="2 3">
    <name type="scientific">Tetraparma gracilis</name>
    <dbReference type="NCBI Taxonomy" id="2962635"/>
    <lineage>
        <taxon>Eukaryota</taxon>
        <taxon>Sar</taxon>
        <taxon>Stramenopiles</taxon>
        <taxon>Ochrophyta</taxon>
        <taxon>Bolidophyceae</taxon>
        <taxon>Parmales</taxon>
        <taxon>Triparmaceae</taxon>
        <taxon>Tetraparma</taxon>
    </lineage>
</organism>
<dbReference type="PANTHER" id="PTHR16231:SF4">
    <property type="entry name" value="COMM DOMAIN-CONTAINING PROTEIN 4"/>
    <property type="match status" value="1"/>
</dbReference>
<keyword evidence="3" id="KW-1185">Reference proteome</keyword>
<reference evidence="2 3" key="1">
    <citation type="journal article" date="2023" name="Commun. Biol.">
        <title>Genome analysis of Parmales, the sister group of diatoms, reveals the evolutionary specialization of diatoms from phago-mixotrophs to photoautotrophs.</title>
        <authorList>
            <person name="Ban H."/>
            <person name="Sato S."/>
            <person name="Yoshikawa S."/>
            <person name="Yamada K."/>
            <person name="Nakamura Y."/>
            <person name="Ichinomiya M."/>
            <person name="Sato N."/>
            <person name="Blanc-Mathieu R."/>
            <person name="Endo H."/>
            <person name="Kuwata A."/>
            <person name="Ogata H."/>
        </authorList>
    </citation>
    <scope>NUCLEOTIDE SEQUENCE [LARGE SCALE GENOMIC DNA]</scope>
</reference>
<evidence type="ECO:0000313" key="3">
    <source>
        <dbReference type="Proteomes" id="UP001165060"/>
    </source>
</evidence>
<accession>A0ABQ6M7P3</accession>
<dbReference type="EMBL" id="BRYB01002529">
    <property type="protein sequence ID" value="GMI21177.1"/>
    <property type="molecule type" value="Genomic_DNA"/>
</dbReference>
<evidence type="ECO:0000313" key="2">
    <source>
        <dbReference type="EMBL" id="GMI21177.1"/>
    </source>
</evidence>
<dbReference type="Pfam" id="PF21672">
    <property type="entry name" value="COMM_HN"/>
    <property type="match status" value="1"/>
</dbReference>